<keyword evidence="2" id="KW-1185">Reference proteome</keyword>
<dbReference type="Proteomes" id="UP000824469">
    <property type="component" value="Unassembled WGS sequence"/>
</dbReference>
<feature type="non-terminal residue" evidence="1">
    <location>
        <position position="1"/>
    </location>
</feature>
<dbReference type="AlphaFoldDB" id="A0AA38FDZ5"/>
<organism evidence="1 2">
    <name type="scientific">Taxus chinensis</name>
    <name type="common">Chinese yew</name>
    <name type="synonym">Taxus wallichiana var. chinensis</name>
    <dbReference type="NCBI Taxonomy" id="29808"/>
    <lineage>
        <taxon>Eukaryota</taxon>
        <taxon>Viridiplantae</taxon>
        <taxon>Streptophyta</taxon>
        <taxon>Embryophyta</taxon>
        <taxon>Tracheophyta</taxon>
        <taxon>Spermatophyta</taxon>
        <taxon>Pinopsida</taxon>
        <taxon>Pinidae</taxon>
        <taxon>Conifers II</taxon>
        <taxon>Cupressales</taxon>
        <taxon>Taxaceae</taxon>
        <taxon>Taxus</taxon>
    </lineage>
</organism>
<dbReference type="PANTHER" id="PTHR35759:SF1">
    <property type="entry name" value="OS07G0673000 PROTEIN"/>
    <property type="match status" value="1"/>
</dbReference>
<feature type="non-terminal residue" evidence="1">
    <location>
        <position position="53"/>
    </location>
</feature>
<reference evidence="1 2" key="1">
    <citation type="journal article" date="2021" name="Nat. Plants">
        <title>The Taxus genome provides insights into paclitaxel biosynthesis.</title>
        <authorList>
            <person name="Xiong X."/>
            <person name="Gou J."/>
            <person name="Liao Q."/>
            <person name="Li Y."/>
            <person name="Zhou Q."/>
            <person name="Bi G."/>
            <person name="Li C."/>
            <person name="Du R."/>
            <person name="Wang X."/>
            <person name="Sun T."/>
            <person name="Guo L."/>
            <person name="Liang H."/>
            <person name="Lu P."/>
            <person name="Wu Y."/>
            <person name="Zhang Z."/>
            <person name="Ro D.K."/>
            <person name="Shang Y."/>
            <person name="Huang S."/>
            <person name="Yan J."/>
        </authorList>
    </citation>
    <scope>NUCLEOTIDE SEQUENCE [LARGE SCALE GENOMIC DNA]</scope>
    <source>
        <strain evidence="1">Ta-2019</strain>
    </source>
</reference>
<dbReference type="EMBL" id="JAHRHJ020000010">
    <property type="protein sequence ID" value="KAH9299123.1"/>
    <property type="molecule type" value="Genomic_DNA"/>
</dbReference>
<comment type="caution">
    <text evidence="1">The sequence shown here is derived from an EMBL/GenBank/DDBJ whole genome shotgun (WGS) entry which is preliminary data.</text>
</comment>
<protein>
    <submittedName>
        <fullName evidence="1">Uncharacterized protein</fullName>
    </submittedName>
</protein>
<name>A0AA38FDZ5_TAXCH</name>
<gene>
    <name evidence="1" type="ORF">KI387_030805</name>
</gene>
<dbReference type="PANTHER" id="PTHR35759">
    <property type="entry name" value="BNAA09G03860D PROTEIN"/>
    <property type="match status" value="1"/>
</dbReference>
<evidence type="ECO:0000313" key="1">
    <source>
        <dbReference type="EMBL" id="KAH9299123.1"/>
    </source>
</evidence>
<evidence type="ECO:0000313" key="2">
    <source>
        <dbReference type="Proteomes" id="UP000824469"/>
    </source>
</evidence>
<accession>A0AA38FDZ5</accession>
<proteinExistence type="predicted"/>
<sequence length="53" mass="6062">FHAKEYPAYKKETFPVNLGYFQTGALVVLDAHPGGIIYKDLVGQWVQDCRTIY</sequence>